<dbReference type="WBParaSite" id="PS1159_v2.g17025.t1">
    <property type="protein sequence ID" value="PS1159_v2.g17025.t1"/>
    <property type="gene ID" value="PS1159_v2.g17025"/>
</dbReference>
<evidence type="ECO:0000313" key="1">
    <source>
        <dbReference type="Proteomes" id="UP000887580"/>
    </source>
</evidence>
<evidence type="ECO:0000313" key="2">
    <source>
        <dbReference type="WBParaSite" id="PS1159_v2.g17025.t1"/>
    </source>
</evidence>
<protein>
    <submittedName>
        <fullName evidence="2">Uncharacterized protein</fullName>
    </submittedName>
</protein>
<accession>A0AC35FFP4</accession>
<organism evidence="1 2">
    <name type="scientific">Panagrolaimus sp. PS1159</name>
    <dbReference type="NCBI Taxonomy" id="55785"/>
    <lineage>
        <taxon>Eukaryota</taxon>
        <taxon>Metazoa</taxon>
        <taxon>Ecdysozoa</taxon>
        <taxon>Nematoda</taxon>
        <taxon>Chromadorea</taxon>
        <taxon>Rhabditida</taxon>
        <taxon>Tylenchina</taxon>
        <taxon>Panagrolaimomorpha</taxon>
        <taxon>Panagrolaimoidea</taxon>
        <taxon>Panagrolaimidae</taxon>
        <taxon>Panagrolaimus</taxon>
    </lineage>
</organism>
<dbReference type="Proteomes" id="UP000887580">
    <property type="component" value="Unplaced"/>
</dbReference>
<proteinExistence type="predicted"/>
<reference evidence="2" key="1">
    <citation type="submission" date="2022-11" db="UniProtKB">
        <authorList>
            <consortium name="WormBaseParasite"/>
        </authorList>
    </citation>
    <scope>IDENTIFICATION</scope>
</reference>
<name>A0AC35FFP4_9BILA</name>
<sequence>MSILIFFCNKKKFYFESTLFFQSWDSKINGSLILANLVLALVHAVYALIIMVLFVNMASICAVVVSENTLLILDSKSSTKSHLFCWTRC</sequence>